<dbReference type="RefSeq" id="WP_206575631.1">
    <property type="nucleotide sequence ID" value="NZ_JAFKCV010000019.1"/>
</dbReference>
<dbReference type="GO" id="GO:0005829">
    <property type="term" value="C:cytosol"/>
    <property type="evidence" value="ECO:0007669"/>
    <property type="project" value="TreeGrafter"/>
</dbReference>
<dbReference type="InterPro" id="IPR051159">
    <property type="entry name" value="Hexapeptide_acetyltransf"/>
</dbReference>
<evidence type="ECO:0000256" key="2">
    <source>
        <dbReference type="ARBA" id="ARBA00022679"/>
    </source>
</evidence>
<dbReference type="SUPFAM" id="SSF51161">
    <property type="entry name" value="Trimeric LpxA-like enzymes"/>
    <property type="match status" value="1"/>
</dbReference>
<comment type="similarity">
    <text evidence="1">Belongs to the transferase hexapeptide repeat family.</text>
</comment>
<evidence type="ECO:0000313" key="6">
    <source>
        <dbReference type="Proteomes" id="UP000664654"/>
    </source>
</evidence>
<organism evidence="5 6">
    <name type="scientific">Bowmanella dokdonensis</name>
    <dbReference type="NCBI Taxonomy" id="751969"/>
    <lineage>
        <taxon>Bacteria</taxon>
        <taxon>Pseudomonadati</taxon>
        <taxon>Pseudomonadota</taxon>
        <taxon>Gammaproteobacteria</taxon>
        <taxon>Alteromonadales</taxon>
        <taxon>Alteromonadaceae</taxon>
        <taxon>Bowmanella</taxon>
    </lineage>
</organism>
<reference evidence="5" key="1">
    <citation type="submission" date="2021-03" db="EMBL/GenBank/DDBJ databases">
        <title>novel species isolated from a fishpond in China.</title>
        <authorList>
            <person name="Lu H."/>
            <person name="Cai Z."/>
        </authorList>
    </citation>
    <scope>NUCLEOTIDE SEQUENCE</scope>
    <source>
        <strain evidence="5">JCM 30855</strain>
    </source>
</reference>
<dbReference type="PANTHER" id="PTHR23416:SF23">
    <property type="entry name" value="ACETYLTRANSFERASE C18B11.09C-RELATED"/>
    <property type="match status" value="1"/>
</dbReference>
<keyword evidence="3" id="KW-0677">Repeat</keyword>
<name>A0A939DRA0_9ALTE</name>
<dbReference type="EMBL" id="JAFKCV010000019">
    <property type="protein sequence ID" value="MBN7827523.1"/>
    <property type="molecule type" value="Genomic_DNA"/>
</dbReference>
<dbReference type="AlphaFoldDB" id="A0A939DRA0"/>
<dbReference type="InterPro" id="IPR011004">
    <property type="entry name" value="Trimer_LpxA-like_sf"/>
</dbReference>
<dbReference type="Proteomes" id="UP000664654">
    <property type="component" value="Unassembled WGS sequence"/>
</dbReference>
<evidence type="ECO:0000256" key="1">
    <source>
        <dbReference type="ARBA" id="ARBA00007274"/>
    </source>
</evidence>
<evidence type="ECO:0000313" key="5">
    <source>
        <dbReference type="EMBL" id="MBN7827523.1"/>
    </source>
</evidence>
<keyword evidence="4 5" id="KW-0012">Acyltransferase</keyword>
<dbReference type="PANTHER" id="PTHR23416">
    <property type="entry name" value="SIALIC ACID SYNTHASE-RELATED"/>
    <property type="match status" value="1"/>
</dbReference>
<evidence type="ECO:0000256" key="4">
    <source>
        <dbReference type="ARBA" id="ARBA00023315"/>
    </source>
</evidence>
<dbReference type="CDD" id="cd04647">
    <property type="entry name" value="LbH_MAT_like"/>
    <property type="match status" value="1"/>
</dbReference>
<accession>A0A939DRA0</accession>
<evidence type="ECO:0000256" key="3">
    <source>
        <dbReference type="ARBA" id="ARBA00022737"/>
    </source>
</evidence>
<protein>
    <submittedName>
        <fullName evidence="5">Acyltransferase</fullName>
    </submittedName>
</protein>
<dbReference type="InterPro" id="IPR001451">
    <property type="entry name" value="Hexapep"/>
</dbReference>
<dbReference type="GO" id="GO:0008374">
    <property type="term" value="F:O-acyltransferase activity"/>
    <property type="evidence" value="ECO:0007669"/>
    <property type="project" value="TreeGrafter"/>
</dbReference>
<proteinExistence type="inferred from homology"/>
<dbReference type="InterPro" id="IPR018357">
    <property type="entry name" value="Hexapep_transf_CS"/>
</dbReference>
<comment type="caution">
    <text evidence="5">The sequence shown here is derived from an EMBL/GenBank/DDBJ whole genome shotgun (WGS) entry which is preliminary data.</text>
</comment>
<gene>
    <name evidence="5" type="ORF">J0A66_19995</name>
</gene>
<sequence length="168" mass="17898">MQEPKISAKASFYNIEHILIGHNSRIDDFCVLSAGLGGIDIGRNVHIAVYTSLMGAGKITIEDFANLSSRVAVYSSNDDYSGHFMTNPTVPAKYTDVTHAPVHIGRHVIVGCGAVILPGVTIGEGAAIGALSLVKDDVEPFAIYAGVPAKKVGMRHKGLLDIERKWLG</sequence>
<dbReference type="PROSITE" id="PS00101">
    <property type="entry name" value="HEXAPEP_TRANSFERASES"/>
    <property type="match status" value="1"/>
</dbReference>
<dbReference type="Gene3D" id="2.160.10.10">
    <property type="entry name" value="Hexapeptide repeat proteins"/>
    <property type="match status" value="1"/>
</dbReference>
<keyword evidence="6" id="KW-1185">Reference proteome</keyword>
<keyword evidence="2" id="KW-0808">Transferase</keyword>
<dbReference type="Pfam" id="PF00132">
    <property type="entry name" value="Hexapep"/>
    <property type="match status" value="1"/>
</dbReference>